<evidence type="ECO:0000313" key="1">
    <source>
        <dbReference type="EMBL" id="REH18075.1"/>
    </source>
</evidence>
<proteinExistence type="predicted"/>
<dbReference type="EMBL" id="QUNO01000038">
    <property type="protein sequence ID" value="REH18075.1"/>
    <property type="molecule type" value="Genomic_DNA"/>
</dbReference>
<reference evidence="1 2" key="1">
    <citation type="submission" date="2018-08" db="EMBL/GenBank/DDBJ databases">
        <title>Genomic Encyclopedia of Archaeal and Bacterial Type Strains, Phase II (KMG-II): from individual species to whole genera.</title>
        <authorList>
            <person name="Goeker M."/>
        </authorList>
    </citation>
    <scope>NUCLEOTIDE SEQUENCE [LARGE SCALE GENOMIC DNA]</scope>
    <source>
        <strain evidence="1 2">DSM 45791</strain>
    </source>
</reference>
<evidence type="ECO:0000313" key="2">
    <source>
        <dbReference type="Proteomes" id="UP000256269"/>
    </source>
</evidence>
<sequence>MDLAVAIELVGDEVRSRYFGDDVPNSLALEMLREGNDHRDVDQARAAGIFSPALADAHHQVIAADEEELAEAMERLELVDAVRLVGDDLRAGENDPTATDELAVHLARCDTDPDGLAAELAEGEIAGERAAAYQHVLAAGDEEITAALQLNAAITAARAALRPAQRCAEPQ</sequence>
<name>A0A3E0G643_9PSEU</name>
<accession>A0A3E0G643</accession>
<dbReference type="Proteomes" id="UP000256269">
    <property type="component" value="Unassembled WGS sequence"/>
</dbReference>
<organism evidence="1 2">
    <name type="scientific">Kutzneria buriramensis</name>
    <dbReference type="NCBI Taxonomy" id="1045776"/>
    <lineage>
        <taxon>Bacteria</taxon>
        <taxon>Bacillati</taxon>
        <taxon>Actinomycetota</taxon>
        <taxon>Actinomycetes</taxon>
        <taxon>Pseudonocardiales</taxon>
        <taxon>Pseudonocardiaceae</taxon>
        <taxon>Kutzneria</taxon>
    </lineage>
</organism>
<dbReference type="AlphaFoldDB" id="A0A3E0G643"/>
<comment type="caution">
    <text evidence="1">The sequence shown here is derived from an EMBL/GenBank/DDBJ whole genome shotgun (WGS) entry which is preliminary data.</text>
</comment>
<gene>
    <name evidence="1" type="ORF">BCF44_13862</name>
</gene>
<protein>
    <submittedName>
        <fullName evidence="1">Uncharacterized protein</fullName>
    </submittedName>
</protein>
<keyword evidence="2" id="KW-1185">Reference proteome</keyword>